<dbReference type="RefSeq" id="WP_330821234.1">
    <property type="nucleotide sequence ID" value="NZ_JAZBJP010000002.1"/>
</dbReference>
<keyword evidence="2" id="KW-1185">Reference proteome</keyword>
<gene>
    <name evidence="1" type="ORF">V2J85_09370</name>
</gene>
<protein>
    <recommendedName>
        <fullName evidence="3">YCII-related domain-containing protein</fullName>
    </recommendedName>
</protein>
<name>A0ABU7NKZ6_9ACTN</name>
<proteinExistence type="predicted"/>
<comment type="caution">
    <text evidence="1">The sequence shown here is derived from an EMBL/GenBank/DDBJ whole genome shotgun (WGS) entry which is preliminary data.</text>
</comment>
<evidence type="ECO:0000313" key="1">
    <source>
        <dbReference type="EMBL" id="MEE4419561.1"/>
    </source>
</evidence>
<evidence type="ECO:0008006" key="3">
    <source>
        <dbReference type="Google" id="ProtNLM"/>
    </source>
</evidence>
<sequence length="101" mass="11136">MNGMIPYTHWAYFSDEAGARRCAQDLPDFVTRVRKAADDREWLLLAGRDVALGCLPERHREIEVTVTRHGGKYDGGEAAYLGTGKPIADPMLIQTSEGDSA</sequence>
<organism evidence="1 2">
    <name type="scientific">Streptomyces bugieae</name>
    <dbReference type="NCBI Taxonomy" id="3098223"/>
    <lineage>
        <taxon>Bacteria</taxon>
        <taxon>Bacillati</taxon>
        <taxon>Actinomycetota</taxon>
        <taxon>Actinomycetes</taxon>
        <taxon>Kitasatosporales</taxon>
        <taxon>Streptomycetaceae</taxon>
        <taxon>Streptomyces</taxon>
    </lineage>
</organism>
<reference evidence="1 2" key="1">
    <citation type="submission" date="2023-12" db="EMBL/GenBank/DDBJ databases">
        <title>30 novel species of actinomycetes from the DSMZ collection.</title>
        <authorList>
            <person name="Nouioui I."/>
        </authorList>
    </citation>
    <scope>NUCLEOTIDE SEQUENCE [LARGE SCALE GENOMIC DNA]</scope>
    <source>
        <strain evidence="1 2">DSM 41528</strain>
    </source>
</reference>
<evidence type="ECO:0000313" key="2">
    <source>
        <dbReference type="Proteomes" id="UP001307760"/>
    </source>
</evidence>
<dbReference type="EMBL" id="JAZBJP010000002">
    <property type="protein sequence ID" value="MEE4419561.1"/>
    <property type="molecule type" value="Genomic_DNA"/>
</dbReference>
<dbReference type="Proteomes" id="UP001307760">
    <property type="component" value="Unassembled WGS sequence"/>
</dbReference>
<accession>A0ABU7NKZ6</accession>